<dbReference type="InterPro" id="IPR006140">
    <property type="entry name" value="D-isomer_DH_NAD-bd"/>
</dbReference>
<gene>
    <name evidence="3" type="ORF">Fmac_017816</name>
</gene>
<feature type="compositionally biased region" description="Basic residues" evidence="1">
    <location>
        <begin position="205"/>
        <end position="220"/>
    </location>
</feature>
<protein>
    <recommendedName>
        <fullName evidence="2">D-isomer specific 2-hydroxyacid dehydrogenase NAD-binding domain-containing protein</fullName>
    </recommendedName>
</protein>
<name>A0ABD1M396_9FABA</name>
<evidence type="ECO:0000259" key="2">
    <source>
        <dbReference type="Pfam" id="PF02826"/>
    </source>
</evidence>
<evidence type="ECO:0000256" key="1">
    <source>
        <dbReference type="SAM" id="MobiDB-lite"/>
    </source>
</evidence>
<feature type="compositionally biased region" description="Acidic residues" evidence="1">
    <location>
        <begin position="130"/>
        <end position="143"/>
    </location>
</feature>
<dbReference type="Gene3D" id="3.40.50.720">
    <property type="entry name" value="NAD(P)-binding Rossmann-like Domain"/>
    <property type="match status" value="2"/>
</dbReference>
<reference evidence="3 4" key="1">
    <citation type="submission" date="2024-08" db="EMBL/GenBank/DDBJ databases">
        <title>Insights into the chromosomal genome structure of Flemingia macrophylla.</title>
        <authorList>
            <person name="Ding Y."/>
            <person name="Zhao Y."/>
            <person name="Bi W."/>
            <person name="Wu M."/>
            <person name="Zhao G."/>
            <person name="Gong Y."/>
            <person name="Li W."/>
            <person name="Zhang P."/>
        </authorList>
    </citation>
    <scope>NUCLEOTIDE SEQUENCE [LARGE SCALE GENOMIC DNA]</scope>
    <source>
        <strain evidence="3">DYQJB</strain>
        <tissue evidence="3">Leaf</tissue>
    </source>
</reference>
<dbReference type="EMBL" id="JBGMDY010000006">
    <property type="protein sequence ID" value="KAL2330235.1"/>
    <property type="molecule type" value="Genomic_DNA"/>
</dbReference>
<accession>A0ABD1M396</accession>
<keyword evidence="4" id="KW-1185">Reference proteome</keyword>
<dbReference type="AlphaFoldDB" id="A0ABD1M396"/>
<proteinExistence type="predicted"/>
<comment type="caution">
    <text evidence="3">The sequence shown here is derived from an EMBL/GenBank/DDBJ whole genome shotgun (WGS) entry which is preliminary data.</text>
</comment>
<dbReference type="Proteomes" id="UP001603857">
    <property type="component" value="Unassembled WGS sequence"/>
</dbReference>
<feature type="compositionally biased region" description="Low complexity" evidence="1">
    <location>
        <begin position="183"/>
        <end position="199"/>
    </location>
</feature>
<dbReference type="PANTHER" id="PTHR43254:SF3">
    <property type="entry name" value="C-TERMINAL BINDING PROTEIN AN"/>
    <property type="match status" value="1"/>
</dbReference>
<dbReference type="SUPFAM" id="SSF51735">
    <property type="entry name" value="NAD(P)-binding Rossmann-fold domains"/>
    <property type="match status" value="1"/>
</dbReference>
<evidence type="ECO:0000313" key="4">
    <source>
        <dbReference type="Proteomes" id="UP001603857"/>
    </source>
</evidence>
<dbReference type="Pfam" id="PF02826">
    <property type="entry name" value="2-Hacid_dh_C"/>
    <property type="match status" value="1"/>
</dbReference>
<feature type="compositionally biased region" description="Polar residues" evidence="1">
    <location>
        <begin position="168"/>
        <end position="182"/>
    </location>
</feature>
<feature type="domain" description="D-isomer specific 2-hydroxyacid dehydrogenase NAD-binding" evidence="2">
    <location>
        <begin position="2"/>
        <end position="93"/>
    </location>
</feature>
<evidence type="ECO:0000313" key="3">
    <source>
        <dbReference type="EMBL" id="KAL2330235.1"/>
    </source>
</evidence>
<dbReference type="InterPro" id="IPR045015">
    <property type="entry name" value="AN-like"/>
</dbReference>
<dbReference type="InterPro" id="IPR036291">
    <property type="entry name" value="NAD(P)-bd_dom_sf"/>
</dbReference>
<sequence length="418" mass="46356">MDTLNDLLAASDLISLHCTLTNETIQIINAECLQHVKPGAFLVNTGSSQLLDDCAVKQLLIDGTLAGCALDGAEGPQWMEAWVKEMPNVLILPRSADYSEEVWMEIREKAISVLQTFFIDGIIPKNAMSDVEEESEVENESEQSDQQYKENALQLIVREQTDDVHVTPDNSQKKGSSQVKETSSSQHQVSSLSQSTSARSEGRRSRSGKKAKKRHTHQKSQQKSEDPSALEKEGTSQRDDTAMSGTDQALSSSSEESRSRKTPIELQEPAGAQVIKSSMRLSGNCTELLRDGYVIALYARDRPALHVSRQRIKGGGWIMDSMSNVSKRDPAAQFLIIFRSKDTIGLRSLAAGGKLLQINRRMEFVFASHSFDVWENWTLEGSLEECRLVNCRNPSAVLDVRVEILATAGEDGVTRWLE</sequence>
<dbReference type="PANTHER" id="PTHR43254">
    <property type="entry name" value="C-TERMINAL BINDING PROTEIN AN-RELATED"/>
    <property type="match status" value="1"/>
</dbReference>
<feature type="compositionally biased region" description="Basic and acidic residues" evidence="1">
    <location>
        <begin position="222"/>
        <end position="241"/>
    </location>
</feature>
<organism evidence="3 4">
    <name type="scientific">Flemingia macrophylla</name>
    <dbReference type="NCBI Taxonomy" id="520843"/>
    <lineage>
        <taxon>Eukaryota</taxon>
        <taxon>Viridiplantae</taxon>
        <taxon>Streptophyta</taxon>
        <taxon>Embryophyta</taxon>
        <taxon>Tracheophyta</taxon>
        <taxon>Spermatophyta</taxon>
        <taxon>Magnoliopsida</taxon>
        <taxon>eudicotyledons</taxon>
        <taxon>Gunneridae</taxon>
        <taxon>Pentapetalae</taxon>
        <taxon>rosids</taxon>
        <taxon>fabids</taxon>
        <taxon>Fabales</taxon>
        <taxon>Fabaceae</taxon>
        <taxon>Papilionoideae</taxon>
        <taxon>50 kb inversion clade</taxon>
        <taxon>NPAAA clade</taxon>
        <taxon>indigoferoid/millettioid clade</taxon>
        <taxon>Phaseoleae</taxon>
        <taxon>Flemingia</taxon>
    </lineage>
</organism>
<feature type="region of interest" description="Disordered" evidence="1">
    <location>
        <begin position="161"/>
        <end position="271"/>
    </location>
</feature>
<feature type="region of interest" description="Disordered" evidence="1">
    <location>
        <begin position="129"/>
        <end position="148"/>
    </location>
</feature>